<evidence type="ECO:0000313" key="13">
    <source>
        <dbReference type="EMBL" id="APX72256.1"/>
    </source>
</evidence>
<dbReference type="GO" id="GO:0000107">
    <property type="term" value="F:imidazoleglycerol-phosphate synthase activity"/>
    <property type="evidence" value="ECO:0007669"/>
    <property type="project" value="UniProtKB-UniRule"/>
</dbReference>
<keyword evidence="10" id="KW-0963">Cytoplasm</keyword>
<name>A0A1P8Q347_9LACO</name>
<evidence type="ECO:0000259" key="12">
    <source>
        <dbReference type="Pfam" id="PF00117"/>
    </source>
</evidence>
<dbReference type="EC" id="3.5.1.2" evidence="10"/>
<dbReference type="STRING" id="1847728.BTM29_06635"/>
<dbReference type="GO" id="GO:0000105">
    <property type="term" value="P:L-histidine biosynthetic process"/>
    <property type="evidence" value="ECO:0007669"/>
    <property type="project" value="UniProtKB-UniRule"/>
</dbReference>
<accession>A0A1P8Q347</accession>
<dbReference type="Gene3D" id="3.40.50.880">
    <property type="match status" value="1"/>
</dbReference>
<dbReference type="PANTHER" id="PTHR42701">
    <property type="entry name" value="IMIDAZOLE GLYCEROL PHOSPHATE SYNTHASE SUBUNIT HISH"/>
    <property type="match status" value="1"/>
</dbReference>
<dbReference type="PROSITE" id="PS51274">
    <property type="entry name" value="GATASE_COBBQ"/>
    <property type="match status" value="1"/>
</dbReference>
<dbReference type="KEGG" id="lalw:BTM29_06635"/>
<evidence type="ECO:0000256" key="2">
    <source>
        <dbReference type="ARBA" id="ARBA00011152"/>
    </source>
</evidence>
<feature type="domain" description="Glutamine amidotransferase" evidence="12">
    <location>
        <begin position="4"/>
        <end position="190"/>
    </location>
</feature>
<feature type="active site" evidence="10 11">
    <location>
        <position position="180"/>
    </location>
</feature>
<dbReference type="AlphaFoldDB" id="A0A1P8Q347"/>
<evidence type="ECO:0000256" key="4">
    <source>
        <dbReference type="ARBA" id="ARBA00022801"/>
    </source>
</evidence>
<evidence type="ECO:0000256" key="7">
    <source>
        <dbReference type="ARBA" id="ARBA00023239"/>
    </source>
</evidence>
<feature type="active site" evidence="10 11">
    <location>
        <position position="178"/>
    </location>
</feature>
<comment type="subunit">
    <text evidence="2 10">Heterodimer of HisH and HisF.</text>
</comment>
<reference evidence="14" key="1">
    <citation type="submission" date="2016-12" db="EMBL/GenBank/DDBJ databases">
        <authorList>
            <person name="Jung M.Y."/>
            <person name="Lee S.H."/>
        </authorList>
    </citation>
    <scope>NUCLEOTIDE SEQUENCE [LARGE SCALE GENOMIC DNA]</scope>
    <source>
        <strain evidence="14">WiKim39</strain>
    </source>
</reference>
<dbReference type="NCBIfam" id="TIGR01855">
    <property type="entry name" value="IMP_synth_hisH"/>
    <property type="match status" value="1"/>
</dbReference>
<dbReference type="PROSITE" id="PS51273">
    <property type="entry name" value="GATASE_TYPE_1"/>
    <property type="match status" value="1"/>
</dbReference>
<keyword evidence="7 10" id="KW-0456">Lyase</keyword>
<keyword evidence="5 10" id="KW-0315">Glutamine amidotransferase</keyword>
<evidence type="ECO:0000256" key="9">
    <source>
        <dbReference type="ARBA" id="ARBA00049534"/>
    </source>
</evidence>
<evidence type="ECO:0000256" key="10">
    <source>
        <dbReference type="HAMAP-Rule" id="MF_00278"/>
    </source>
</evidence>
<dbReference type="Pfam" id="PF00117">
    <property type="entry name" value="GATase"/>
    <property type="match status" value="1"/>
</dbReference>
<dbReference type="InterPro" id="IPR017926">
    <property type="entry name" value="GATASE"/>
</dbReference>
<comment type="subcellular location">
    <subcellularLocation>
        <location evidence="10">Cytoplasm</location>
    </subcellularLocation>
</comment>
<comment type="function">
    <text evidence="10">IGPS catalyzes the conversion of PRFAR and glutamine to IGP, AICAR and glutamate. The HisH subunit catalyzes the hydrolysis of glutamine to glutamate and ammonia as part of the synthesis of IGP and AICAR. The resulting ammonia molecule is channeled to the active site of HisF.</text>
</comment>
<feature type="active site" description="Nucleophile" evidence="10 11">
    <location>
        <position position="79"/>
    </location>
</feature>
<dbReference type="RefSeq" id="WP_076615037.1">
    <property type="nucleotide sequence ID" value="NZ_CP019323.1"/>
</dbReference>
<dbReference type="CDD" id="cd01748">
    <property type="entry name" value="GATase1_IGP_Synthase"/>
    <property type="match status" value="1"/>
</dbReference>
<dbReference type="HAMAP" id="MF_00278">
    <property type="entry name" value="HisH"/>
    <property type="match status" value="1"/>
</dbReference>
<evidence type="ECO:0000313" key="14">
    <source>
        <dbReference type="Proteomes" id="UP000187499"/>
    </source>
</evidence>
<evidence type="ECO:0000256" key="3">
    <source>
        <dbReference type="ARBA" id="ARBA00022605"/>
    </source>
</evidence>
<dbReference type="PANTHER" id="PTHR42701:SF1">
    <property type="entry name" value="IMIDAZOLE GLYCEROL PHOSPHATE SYNTHASE SUBUNIT HISH"/>
    <property type="match status" value="1"/>
</dbReference>
<dbReference type="PIRSF" id="PIRSF000495">
    <property type="entry name" value="Amidotransf_hisH"/>
    <property type="match status" value="1"/>
</dbReference>
<keyword evidence="14" id="KW-1185">Reference proteome</keyword>
<evidence type="ECO:0000256" key="8">
    <source>
        <dbReference type="ARBA" id="ARBA00047838"/>
    </source>
</evidence>
<dbReference type="GO" id="GO:0004359">
    <property type="term" value="F:glutaminase activity"/>
    <property type="evidence" value="ECO:0007669"/>
    <property type="project" value="UniProtKB-EC"/>
</dbReference>
<evidence type="ECO:0000256" key="5">
    <source>
        <dbReference type="ARBA" id="ARBA00022962"/>
    </source>
</evidence>
<dbReference type="EMBL" id="CP019323">
    <property type="protein sequence ID" value="APX72256.1"/>
    <property type="molecule type" value="Genomic_DNA"/>
</dbReference>
<organism evidence="13 14">
    <name type="scientific">Companilactobacillus allii</name>
    <dbReference type="NCBI Taxonomy" id="1847728"/>
    <lineage>
        <taxon>Bacteria</taxon>
        <taxon>Bacillati</taxon>
        <taxon>Bacillota</taxon>
        <taxon>Bacilli</taxon>
        <taxon>Lactobacillales</taxon>
        <taxon>Lactobacillaceae</taxon>
        <taxon>Companilactobacillus</taxon>
    </lineage>
</organism>
<dbReference type="Proteomes" id="UP000187499">
    <property type="component" value="Chromosome"/>
</dbReference>
<evidence type="ECO:0000256" key="6">
    <source>
        <dbReference type="ARBA" id="ARBA00023102"/>
    </source>
</evidence>
<keyword evidence="3 10" id="KW-0028">Amino-acid biosynthesis</keyword>
<comment type="pathway">
    <text evidence="1 10">Amino-acid biosynthesis; L-histidine biosynthesis; L-histidine from 5-phospho-alpha-D-ribose 1-diphosphate: step 5/9.</text>
</comment>
<keyword evidence="4 10" id="KW-0378">Hydrolase</keyword>
<sequence>MFSIVDYDTGNTRNLKKALDYLQIENELTDDKEKILKSDAVILPGVGAFAAAMAELEKRDLVTTLQQVATKGTPILGICLGMQLLFDSSDEYGEHVGLGLIPGKVIAIPDDVKVPQMGWNQNKAIKESKFGSIDGQFTYFVHSYYAKCDEENILAEVEYGTSIPSIVENNNVYGMQFHPEKSGQVGLKLLKEFQEVVES</sequence>
<dbReference type="UniPathway" id="UPA00031">
    <property type="reaction ID" value="UER00010"/>
</dbReference>
<evidence type="ECO:0000256" key="1">
    <source>
        <dbReference type="ARBA" id="ARBA00005091"/>
    </source>
</evidence>
<comment type="catalytic activity">
    <reaction evidence="9 10">
        <text>L-glutamine + H2O = L-glutamate + NH4(+)</text>
        <dbReference type="Rhea" id="RHEA:15889"/>
        <dbReference type="ChEBI" id="CHEBI:15377"/>
        <dbReference type="ChEBI" id="CHEBI:28938"/>
        <dbReference type="ChEBI" id="CHEBI:29985"/>
        <dbReference type="ChEBI" id="CHEBI:58359"/>
        <dbReference type="EC" id="3.5.1.2"/>
    </reaction>
</comment>
<gene>
    <name evidence="10" type="primary">hisH</name>
    <name evidence="13" type="ORF">BTM29_06635</name>
</gene>
<dbReference type="OrthoDB" id="9807137at2"/>
<dbReference type="InterPro" id="IPR029062">
    <property type="entry name" value="Class_I_gatase-like"/>
</dbReference>
<dbReference type="GO" id="GO:0005737">
    <property type="term" value="C:cytoplasm"/>
    <property type="evidence" value="ECO:0007669"/>
    <property type="project" value="UniProtKB-SubCell"/>
</dbReference>
<keyword evidence="6 10" id="KW-0368">Histidine biosynthesis</keyword>
<protein>
    <recommendedName>
        <fullName evidence="10">Imidazole glycerol phosphate synthase subunit HisH</fullName>
        <ecNumber evidence="10">4.3.2.10</ecNumber>
    </recommendedName>
    <alternativeName>
        <fullName evidence="10">IGP synthase glutaminase subunit</fullName>
        <ecNumber evidence="10">3.5.1.2</ecNumber>
    </alternativeName>
    <alternativeName>
        <fullName evidence="10">IGP synthase subunit HisH</fullName>
    </alternativeName>
    <alternativeName>
        <fullName evidence="10">ImGP synthase subunit HisH</fullName>
        <shortName evidence="10">IGPS subunit HisH</shortName>
    </alternativeName>
</protein>
<dbReference type="SUPFAM" id="SSF52317">
    <property type="entry name" value="Class I glutamine amidotransferase-like"/>
    <property type="match status" value="1"/>
</dbReference>
<dbReference type="GO" id="GO:0016829">
    <property type="term" value="F:lyase activity"/>
    <property type="evidence" value="ECO:0007669"/>
    <property type="project" value="UniProtKB-KW"/>
</dbReference>
<proteinExistence type="inferred from homology"/>
<dbReference type="EC" id="4.3.2.10" evidence="10"/>
<comment type="catalytic activity">
    <reaction evidence="8 10">
        <text>5-[(5-phospho-1-deoxy-D-ribulos-1-ylimino)methylamino]-1-(5-phospho-beta-D-ribosyl)imidazole-4-carboxamide + L-glutamine = D-erythro-1-(imidazol-4-yl)glycerol 3-phosphate + 5-amino-1-(5-phospho-beta-D-ribosyl)imidazole-4-carboxamide + L-glutamate + H(+)</text>
        <dbReference type="Rhea" id="RHEA:24793"/>
        <dbReference type="ChEBI" id="CHEBI:15378"/>
        <dbReference type="ChEBI" id="CHEBI:29985"/>
        <dbReference type="ChEBI" id="CHEBI:58278"/>
        <dbReference type="ChEBI" id="CHEBI:58359"/>
        <dbReference type="ChEBI" id="CHEBI:58475"/>
        <dbReference type="ChEBI" id="CHEBI:58525"/>
        <dbReference type="EC" id="4.3.2.10"/>
    </reaction>
</comment>
<evidence type="ECO:0000256" key="11">
    <source>
        <dbReference type="PIRSR" id="PIRSR000495-1"/>
    </source>
</evidence>
<dbReference type="InterPro" id="IPR010139">
    <property type="entry name" value="Imidazole-glycPsynth_HisH"/>
</dbReference>